<comment type="caution">
    <text evidence="2">The sequence shown here is derived from an EMBL/GenBank/DDBJ whole genome shotgun (WGS) entry which is preliminary data.</text>
</comment>
<accession>A0A7C5HAW4</accession>
<evidence type="ECO:0000313" key="2">
    <source>
        <dbReference type="EMBL" id="HHE31219.1"/>
    </source>
</evidence>
<sequence length="103" mass="11435">MTPNESNRQEPEMIATIGKVMLEKLDSLASKIRDDVATEADRTNHDLLSEIAALASNRLSVEKNESIVEEGGEAWTERTSESHYPHIRLHGGALEDDPPKLNL</sequence>
<evidence type="ECO:0000256" key="1">
    <source>
        <dbReference type="SAM" id="MobiDB-lite"/>
    </source>
</evidence>
<reference evidence="2" key="1">
    <citation type="journal article" date="2020" name="mSystems">
        <title>Genome- and Community-Level Interaction Insights into Carbon Utilization and Element Cycling Functions of Hydrothermarchaeota in Hydrothermal Sediment.</title>
        <authorList>
            <person name="Zhou Z."/>
            <person name="Liu Y."/>
            <person name="Xu W."/>
            <person name="Pan J."/>
            <person name="Luo Z.H."/>
            <person name="Li M."/>
        </authorList>
    </citation>
    <scope>NUCLEOTIDE SEQUENCE [LARGE SCALE GENOMIC DNA]</scope>
    <source>
        <strain evidence="2">HyVt-633</strain>
    </source>
</reference>
<dbReference type="EMBL" id="DRSQ01000022">
    <property type="protein sequence ID" value="HHE31219.1"/>
    <property type="molecule type" value="Genomic_DNA"/>
</dbReference>
<organism evidence="2">
    <name type="scientific">Chlorobaculum parvum</name>
    <dbReference type="NCBI Taxonomy" id="274539"/>
    <lineage>
        <taxon>Bacteria</taxon>
        <taxon>Pseudomonadati</taxon>
        <taxon>Chlorobiota</taxon>
        <taxon>Chlorobiia</taxon>
        <taxon>Chlorobiales</taxon>
        <taxon>Chlorobiaceae</taxon>
        <taxon>Chlorobaculum</taxon>
    </lineage>
</organism>
<dbReference type="AlphaFoldDB" id="A0A7C5HAW4"/>
<feature type="compositionally biased region" description="Basic and acidic residues" evidence="1">
    <location>
        <begin position="75"/>
        <end position="84"/>
    </location>
</feature>
<name>A0A7C5HAW4_9CHLB</name>
<dbReference type="Proteomes" id="UP000886058">
    <property type="component" value="Unassembled WGS sequence"/>
</dbReference>
<proteinExistence type="predicted"/>
<protein>
    <submittedName>
        <fullName evidence="2">Uncharacterized protein</fullName>
    </submittedName>
</protein>
<feature type="region of interest" description="Disordered" evidence="1">
    <location>
        <begin position="70"/>
        <end position="103"/>
    </location>
</feature>
<gene>
    <name evidence="2" type="ORF">ENL07_00910</name>
</gene>